<evidence type="ECO:0000313" key="3">
    <source>
        <dbReference type="Proteomes" id="UP001186047"/>
    </source>
</evidence>
<dbReference type="CDD" id="cd00093">
    <property type="entry name" value="HTH_XRE"/>
    <property type="match status" value="1"/>
</dbReference>
<name>A0AAE4SYP9_9LACT</name>
<dbReference type="Gene3D" id="1.10.260.40">
    <property type="entry name" value="lambda repressor-like DNA-binding domains"/>
    <property type="match status" value="1"/>
</dbReference>
<dbReference type="AlphaFoldDB" id="A0AAE4SYP9"/>
<evidence type="ECO:0000313" key="2">
    <source>
        <dbReference type="EMBL" id="MDV2632209.1"/>
    </source>
</evidence>
<dbReference type="EMBL" id="JAWHVL010000011">
    <property type="protein sequence ID" value="MDV2632209.1"/>
    <property type="molecule type" value="Genomic_DNA"/>
</dbReference>
<dbReference type="RefSeq" id="WP_317059017.1">
    <property type="nucleotide sequence ID" value="NZ_JAWHVL010000011.1"/>
</dbReference>
<sequence length="82" mass="9501">MIFRARYTFKDLREISGFRLKEISEKTGLSVNEIKAIESDSGEMEVSICKKLSKFYNIDTDYIFIGKQTDFDKKLNDYLGGT</sequence>
<organism evidence="2 3">
    <name type="scientific">Lactococcus lactis</name>
    <dbReference type="NCBI Taxonomy" id="1358"/>
    <lineage>
        <taxon>Bacteria</taxon>
        <taxon>Bacillati</taxon>
        <taxon>Bacillota</taxon>
        <taxon>Bacilli</taxon>
        <taxon>Lactobacillales</taxon>
        <taxon>Streptococcaceae</taxon>
        <taxon>Lactococcus</taxon>
    </lineage>
</organism>
<dbReference type="SUPFAM" id="SSF47413">
    <property type="entry name" value="lambda repressor-like DNA-binding domains"/>
    <property type="match status" value="1"/>
</dbReference>
<dbReference type="InterPro" id="IPR001387">
    <property type="entry name" value="Cro/C1-type_HTH"/>
</dbReference>
<protein>
    <submittedName>
        <fullName evidence="2">Helix-turn-helix transcriptional regulator</fullName>
    </submittedName>
</protein>
<dbReference type="PROSITE" id="PS50943">
    <property type="entry name" value="HTH_CROC1"/>
    <property type="match status" value="1"/>
</dbReference>
<feature type="domain" description="HTH cro/C1-type" evidence="1">
    <location>
        <begin position="9"/>
        <end position="63"/>
    </location>
</feature>
<comment type="caution">
    <text evidence="2">The sequence shown here is derived from an EMBL/GenBank/DDBJ whole genome shotgun (WGS) entry which is preliminary data.</text>
</comment>
<dbReference type="SMART" id="SM00530">
    <property type="entry name" value="HTH_XRE"/>
    <property type="match status" value="1"/>
</dbReference>
<dbReference type="Proteomes" id="UP001186047">
    <property type="component" value="Unassembled WGS sequence"/>
</dbReference>
<accession>A0AAE4SYP9</accession>
<dbReference type="Pfam" id="PF12844">
    <property type="entry name" value="HTH_19"/>
    <property type="match status" value="1"/>
</dbReference>
<gene>
    <name evidence="2" type="ORF">RZO31_04870</name>
</gene>
<proteinExistence type="predicted"/>
<evidence type="ECO:0000259" key="1">
    <source>
        <dbReference type="PROSITE" id="PS50943"/>
    </source>
</evidence>
<reference evidence="2" key="1">
    <citation type="submission" date="2023-10" db="EMBL/GenBank/DDBJ databases">
        <title>Production of high quality cheese from raw caw milk (raw cheese).</title>
        <authorList>
            <person name="Samouris G."/>
        </authorList>
    </citation>
    <scope>NUCLEOTIDE SEQUENCE</scope>
    <source>
        <strain evidence="2">M17-3</strain>
    </source>
</reference>
<dbReference type="GO" id="GO:0003677">
    <property type="term" value="F:DNA binding"/>
    <property type="evidence" value="ECO:0007669"/>
    <property type="project" value="InterPro"/>
</dbReference>
<dbReference type="InterPro" id="IPR010982">
    <property type="entry name" value="Lambda_DNA-bd_dom_sf"/>
</dbReference>